<organism evidence="2 3">
    <name type="scientific">Panicum virgatum</name>
    <name type="common">Blackwell switchgrass</name>
    <dbReference type="NCBI Taxonomy" id="38727"/>
    <lineage>
        <taxon>Eukaryota</taxon>
        <taxon>Viridiplantae</taxon>
        <taxon>Streptophyta</taxon>
        <taxon>Embryophyta</taxon>
        <taxon>Tracheophyta</taxon>
        <taxon>Spermatophyta</taxon>
        <taxon>Magnoliopsida</taxon>
        <taxon>Liliopsida</taxon>
        <taxon>Poales</taxon>
        <taxon>Poaceae</taxon>
        <taxon>PACMAD clade</taxon>
        <taxon>Panicoideae</taxon>
        <taxon>Panicodae</taxon>
        <taxon>Paniceae</taxon>
        <taxon>Panicinae</taxon>
        <taxon>Panicum</taxon>
        <taxon>Panicum sect. Hiantes</taxon>
    </lineage>
</organism>
<reference evidence="2" key="1">
    <citation type="submission" date="2020-05" db="EMBL/GenBank/DDBJ databases">
        <title>WGS assembly of Panicum virgatum.</title>
        <authorList>
            <person name="Lovell J.T."/>
            <person name="Jenkins J."/>
            <person name="Shu S."/>
            <person name="Juenger T.E."/>
            <person name="Schmutz J."/>
        </authorList>
    </citation>
    <scope>NUCLEOTIDE SEQUENCE</scope>
    <source>
        <strain evidence="2">AP13</strain>
    </source>
</reference>
<evidence type="ECO:0000256" key="1">
    <source>
        <dbReference type="SAM" id="MobiDB-lite"/>
    </source>
</evidence>
<accession>A0A8T0PSM5</accession>
<gene>
    <name evidence="2" type="ORF">PVAP13_8KG212701</name>
</gene>
<evidence type="ECO:0000313" key="3">
    <source>
        <dbReference type="Proteomes" id="UP000823388"/>
    </source>
</evidence>
<comment type="caution">
    <text evidence="2">The sequence shown here is derived from an EMBL/GenBank/DDBJ whole genome shotgun (WGS) entry which is preliminary data.</text>
</comment>
<feature type="region of interest" description="Disordered" evidence="1">
    <location>
        <begin position="65"/>
        <end position="151"/>
    </location>
</feature>
<protein>
    <submittedName>
        <fullName evidence="2">Uncharacterized protein</fullName>
    </submittedName>
</protein>
<dbReference type="Proteomes" id="UP000823388">
    <property type="component" value="Chromosome 8K"/>
</dbReference>
<name>A0A8T0PSM5_PANVG</name>
<proteinExistence type="predicted"/>
<evidence type="ECO:0000313" key="2">
    <source>
        <dbReference type="EMBL" id="KAG2561956.1"/>
    </source>
</evidence>
<keyword evidence="3" id="KW-1185">Reference proteome</keyword>
<feature type="compositionally biased region" description="Low complexity" evidence="1">
    <location>
        <begin position="93"/>
        <end position="116"/>
    </location>
</feature>
<dbReference type="AlphaFoldDB" id="A0A8T0PSM5"/>
<sequence length="151" mass="15542">MATAGLYHPNGCCPLAERLLRLSLARNSQPAGFKSTTCHATLQRTTNPRAVKLYIHNFAGAFPLKTAPAGPHTVSHRRPTHSKPPLAPFPSGAHPLQSPPASALSRAPPATAGSQPPVSPHPSVPLSLPSSSSGSGGSRARFPTLQGGGEP</sequence>
<feature type="compositionally biased region" description="Low complexity" evidence="1">
    <location>
        <begin position="124"/>
        <end position="133"/>
    </location>
</feature>
<dbReference type="EMBL" id="CM029051">
    <property type="protein sequence ID" value="KAG2561956.1"/>
    <property type="molecule type" value="Genomic_DNA"/>
</dbReference>